<accession>A0A1F6CJ71</accession>
<dbReference type="InterPro" id="IPR052715">
    <property type="entry name" value="RAYT_transposase"/>
</dbReference>
<dbReference type="Proteomes" id="UP000178606">
    <property type="component" value="Unassembled WGS sequence"/>
</dbReference>
<name>A0A1F6CJ71_HANXR</name>
<dbReference type="Gene3D" id="3.30.70.1290">
    <property type="entry name" value="Transposase IS200-like"/>
    <property type="match status" value="1"/>
</dbReference>
<dbReference type="InterPro" id="IPR002686">
    <property type="entry name" value="Transposase_17"/>
</dbReference>
<comment type="caution">
    <text evidence="2">The sequence shown here is derived from an EMBL/GenBank/DDBJ whole genome shotgun (WGS) entry which is preliminary data.</text>
</comment>
<organism evidence="2 3">
    <name type="scientific">Handelsmanbacteria sp. (strain RIFCSPLOWO2_12_FULL_64_10)</name>
    <dbReference type="NCBI Taxonomy" id="1817868"/>
    <lineage>
        <taxon>Bacteria</taxon>
        <taxon>Candidatus Handelsmaniibacteriota</taxon>
    </lineage>
</organism>
<dbReference type="GO" id="GO:0006313">
    <property type="term" value="P:DNA transposition"/>
    <property type="evidence" value="ECO:0007669"/>
    <property type="project" value="InterPro"/>
</dbReference>
<dbReference type="GO" id="GO:0004803">
    <property type="term" value="F:transposase activity"/>
    <property type="evidence" value="ECO:0007669"/>
    <property type="project" value="InterPro"/>
</dbReference>
<dbReference type="GO" id="GO:0043565">
    <property type="term" value="F:sequence-specific DNA binding"/>
    <property type="evidence" value="ECO:0007669"/>
    <property type="project" value="TreeGrafter"/>
</dbReference>
<evidence type="ECO:0000313" key="3">
    <source>
        <dbReference type="Proteomes" id="UP000178606"/>
    </source>
</evidence>
<dbReference type="PANTHER" id="PTHR36966:SF1">
    <property type="entry name" value="REP-ASSOCIATED TYROSINE TRANSPOSASE"/>
    <property type="match status" value="1"/>
</dbReference>
<feature type="domain" description="Transposase IS200-like" evidence="1">
    <location>
        <begin position="21"/>
        <end position="163"/>
    </location>
</feature>
<dbReference type="SUPFAM" id="SSF143422">
    <property type="entry name" value="Transposase IS200-like"/>
    <property type="match status" value="1"/>
</dbReference>
<protein>
    <recommendedName>
        <fullName evidence="1">Transposase IS200-like domain-containing protein</fullName>
    </recommendedName>
</protein>
<sequence>MSYDPAKHRRRSIRLKGYDYSQPGAYFITICIQQRECLLGEIIGEDMQLNDAGRMVERWWMELTNKFPAAETDEYIVMPNHFHGIVVIIDDPSGIPPSAPLNRPTLADTMDWFKTMTTNEYIRGVKECGWPPFWGRFWQRGYHDHIIRDEDELNRIRQYIILNPARWAQDRQNPIVKQGHKPETTWQI</sequence>
<dbReference type="InterPro" id="IPR036515">
    <property type="entry name" value="Transposase_17_sf"/>
</dbReference>
<evidence type="ECO:0000259" key="1">
    <source>
        <dbReference type="SMART" id="SM01321"/>
    </source>
</evidence>
<dbReference type="EMBL" id="MFKF01000240">
    <property type="protein sequence ID" value="OGG49001.1"/>
    <property type="molecule type" value="Genomic_DNA"/>
</dbReference>
<dbReference type="AlphaFoldDB" id="A0A1F6CJ71"/>
<reference evidence="2 3" key="1">
    <citation type="journal article" date="2016" name="Nat. Commun.">
        <title>Thousands of microbial genomes shed light on interconnected biogeochemical processes in an aquifer system.</title>
        <authorList>
            <person name="Anantharaman K."/>
            <person name="Brown C.T."/>
            <person name="Hug L.A."/>
            <person name="Sharon I."/>
            <person name="Castelle C.J."/>
            <person name="Probst A.J."/>
            <person name="Thomas B.C."/>
            <person name="Singh A."/>
            <person name="Wilkins M.J."/>
            <person name="Karaoz U."/>
            <person name="Brodie E.L."/>
            <person name="Williams K.H."/>
            <person name="Hubbard S.S."/>
            <person name="Banfield J.F."/>
        </authorList>
    </citation>
    <scope>NUCLEOTIDE SEQUENCE [LARGE SCALE GENOMIC DNA]</scope>
    <source>
        <strain evidence="3">RIFCSPLOWO2_12_FULL_64_10</strain>
    </source>
</reference>
<gene>
    <name evidence="2" type="ORF">A3F84_14285</name>
</gene>
<evidence type="ECO:0000313" key="2">
    <source>
        <dbReference type="EMBL" id="OGG49001.1"/>
    </source>
</evidence>
<dbReference type="PANTHER" id="PTHR36966">
    <property type="entry name" value="REP-ASSOCIATED TYROSINE TRANSPOSASE"/>
    <property type="match status" value="1"/>
</dbReference>
<proteinExistence type="predicted"/>
<dbReference type="SMART" id="SM01321">
    <property type="entry name" value="Y1_Tnp"/>
    <property type="match status" value="1"/>
</dbReference>